<proteinExistence type="predicted"/>
<accession>A0ABR1BL24</accession>
<evidence type="ECO:0000313" key="2">
    <source>
        <dbReference type="EMBL" id="KAK6726050.1"/>
    </source>
</evidence>
<dbReference type="EMBL" id="JAVFWL010000001">
    <property type="protein sequence ID" value="KAK6726050.1"/>
    <property type="molecule type" value="Genomic_DNA"/>
</dbReference>
<feature type="chain" id="PRO_5046971048" evidence="1">
    <location>
        <begin position="20"/>
        <end position="144"/>
    </location>
</feature>
<feature type="signal peptide" evidence="1">
    <location>
        <begin position="1"/>
        <end position="19"/>
    </location>
</feature>
<dbReference type="InterPro" id="IPR035940">
    <property type="entry name" value="CAP_sf"/>
</dbReference>
<evidence type="ECO:0000256" key="1">
    <source>
        <dbReference type="SAM" id="SignalP"/>
    </source>
</evidence>
<dbReference type="Proteomes" id="UP001303046">
    <property type="component" value="Unassembled WGS sequence"/>
</dbReference>
<gene>
    <name evidence="2" type="primary">Necator_chrI.g517</name>
    <name evidence="2" type="ORF">RB195_004395</name>
</gene>
<protein>
    <submittedName>
        <fullName evidence="2">Uncharacterized protein</fullName>
    </submittedName>
</protein>
<organism evidence="2 3">
    <name type="scientific">Necator americanus</name>
    <name type="common">Human hookworm</name>
    <dbReference type="NCBI Taxonomy" id="51031"/>
    <lineage>
        <taxon>Eukaryota</taxon>
        <taxon>Metazoa</taxon>
        <taxon>Ecdysozoa</taxon>
        <taxon>Nematoda</taxon>
        <taxon>Chromadorea</taxon>
        <taxon>Rhabditida</taxon>
        <taxon>Rhabditina</taxon>
        <taxon>Rhabditomorpha</taxon>
        <taxon>Strongyloidea</taxon>
        <taxon>Ancylostomatidae</taxon>
        <taxon>Bunostominae</taxon>
        <taxon>Necator</taxon>
    </lineage>
</organism>
<sequence>MQALLIVVFVTHVFLLIAGQNSEKKCKILNREEHFRQLSIFWRELRFNAALGREYQKVYLGPGGKMYGLMIYPEATRYGCWVKGIEKKSKCLVKGVCLFDKKAPDDFDIEKIGDKQKCRIGHDEDCDYVTPATCKYPLCYIKEK</sequence>
<evidence type="ECO:0000313" key="3">
    <source>
        <dbReference type="Proteomes" id="UP001303046"/>
    </source>
</evidence>
<dbReference type="Gene3D" id="3.40.33.10">
    <property type="entry name" value="CAP"/>
    <property type="match status" value="1"/>
</dbReference>
<comment type="caution">
    <text evidence="2">The sequence shown here is derived from an EMBL/GenBank/DDBJ whole genome shotgun (WGS) entry which is preliminary data.</text>
</comment>
<keyword evidence="1" id="KW-0732">Signal</keyword>
<reference evidence="2 3" key="1">
    <citation type="submission" date="2023-08" db="EMBL/GenBank/DDBJ databases">
        <title>A Necator americanus chromosomal reference genome.</title>
        <authorList>
            <person name="Ilik V."/>
            <person name="Petrzelkova K.J."/>
            <person name="Pardy F."/>
            <person name="Fuh T."/>
            <person name="Niatou-Singa F.S."/>
            <person name="Gouil Q."/>
            <person name="Baker L."/>
            <person name="Ritchie M.E."/>
            <person name="Jex A.R."/>
            <person name="Gazzola D."/>
            <person name="Li H."/>
            <person name="Toshio Fujiwara R."/>
            <person name="Zhan B."/>
            <person name="Aroian R.V."/>
            <person name="Pafco B."/>
            <person name="Schwarz E.M."/>
        </authorList>
    </citation>
    <scope>NUCLEOTIDE SEQUENCE [LARGE SCALE GENOMIC DNA]</scope>
    <source>
        <strain evidence="2 3">Aroian</strain>
        <tissue evidence="2">Whole animal</tissue>
    </source>
</reference>
<name>A0ABR1BL24_NECAM</name>
<keyword evidence="3" id="KW-1185">Reference proteome</keyword>